<proteinExistence type="predicted"/>
<accession>A0ABX7IAM6</accession>
<protein>
    <recommendedName>
        <fullName evidence="3">Antitoxin ParD1/3/4</fullName>
    </recommendedName>
</protein>
<keyword evidence="2" id="KW-1185">Reference proteome</keyword>
<dbReference type="RefSeq" id="WP_204658591.1">
    <property type="nucleotide sequence ID" value="NZ_CP056775.1"/>
</dbReference>
<dbReference type="Proteomes" id="UP000612680">
    <property type="component" value="Chromosome"/>
</dbReference>
<evidence type="ECO:0000313" key="2">
    <source>
        <dbReference type="Proteomes" id="UP000612680"/>
    </source>
</evidence>
<organism evidence="1 2">
    <name type="scientific">Dyadobacter sandarakinus</name>
    <dbReference type="NCBI Taxonomy" id="2747268"/>
    <lineage>
        <taxon>Bacteria</taxon>
        <taxon>Pseudomonadati</taxon>
        <taxon>Bacteroidota</taxon>
        <taxon>Cytophagia</taxon>
        <taxon>Cytophagales</taxon>
        <taxon>Spirosomataceae</taxon>
        <taxon>Dyadobacter</taxon>
    </lineage>
</organism>
<sequence>MGKLKTSKTNLTFAGNALSEEKFKNMIREVEKGPFVNMQEMAKTIDKWKSKYAK</sequence>
<evidence type="ECO:0008006" key="3">
    <source>
        <dbReference type="Google" id="ProtNLM"/>
    </source>
</evidence>
<evidence type="ECO:0000313" key="1">
    <source>
        <dbReference type="EMBL" id="QRR03035.1"/>
    </source>
</evidence>
<dbReference type="EMBL" id="CP056775">
    <property type="protein sequence ID" value="QRR03035.1"/>
    <property type="molecule type" value="Genomic_DNA"/>
</dbReference>
<name>A0ABX7IAM6_9BACT</name>
<reference evidence="1 2" key="1">
    <citation type="submission" date="2020-06" db="EMBL/GenBank/DDBJ databases">
        <title>Dyadobacter sandarakinus sp. nov., isolated from the soil of the Arctic Yellow River Station.</title>
        <authorList>
            <person name="Zhang Y."/>
            <person name="Peng F."/>
        </authorList>
    </citation>
    <scope>NUCLEOTIDE SEQUENCE [LARGE SCALE GENOMIC DNA]</scope>
    <source>
        <strain evidence="1 2">Q3-56</strain>
    </source>
</reference>
<gene>
    <name evidence="1" type="ORF">HWI92_20040</name>
</gene>